<dbReference type="KEGG" id="crw:CROST_013570"/>
<dbReference type="AlphaFoldDB" id="A0A1S8L0F9"/>
<evidence type="ECO:0000313" key="1">
    <source>
        <dbReference type="EMBL" id="URZ10647.1"/>
    </source>
</evidence>
<dbReference type="EMBL" id="CP096983">
    <property type="protein sequence ID" value="URZ10647.1"/>
    <property type="molecule type" value="Genomic_DNA"/>
</dbReference>
<gene>
    <name evidence="1" type="ORF">CROST_013570</name>
</gene>
<protein>
    <submittedName>
        <fullName evidence="1">Uncharacterized protein</fullName>
    </submittedName>
</protein>
<evidence type="ECO:0000313" key="2">
    <source>
        <dbReference type="Proteomes" id="UP000190951"/>
    </source>
</evidence>
<dbReference type="InterPro" id="IPR002826">
    <property type="entry name" value="MptE-like"/>
</dbReference>
<dbReference type="Proteomes" id="UP000190951">
    <property type="component" value="Chromosome"/>
</dbReference>
<keyword evidence="2" id="KW-1185">Reference proteome</keyword>
<sequence>MNFYENNIKVLRDKHKIDIKKEVQGIGETNDGVAFIEKDKKIYFDYEDKRIDEYVKNIEEEKKVYILIGFGIGICAKKILNCIGNSKLIIFENNQDILNFALRREDVSYILKDERVTIEFCNNKNVDFVLENNVRSMFFSDKVNVVICPGYNEIDVDFVKTCVENIKKAFNNAVVNKNTLAIISENILECVFENMPYIIKSNSIRNLKNIFKDKPAVIVSSGPSLSKNIHYLKEYNDKVVIITGSRNLDYMASEGIIPHIVCTVDSLDIVYDFTKNSFDKELYFVSTEHANAKTVKKLEGRNIFATVLFNDFINKITKNKYDKFPGISSVAHLCSLIAVYSGCENIMFIGQDLAFTDNKLHDDFSGARYEHNKIDNRSDLFYVKGNYEEKVLTNMSFQNFKEWLEKYIAENKHINFVNCTEGGAEIKGTKVARFKEMLEKFCEDKIMAEIALKKAYNTTEKFDKYRIVHEIMKIEEEIMFIKAQYINGVELCKEIYAYNNGNIKIDIKKVVSEFSKIDEAAEGKIYINSLINILALVPLKKIINNKEFVESLNDTPKIKGIKYALRNKAVCELYIQCMDKILSLIKKCIEEVEEL</sequence>
<dbReference type="RefSeq" id="WP_077833938.1">
    <property type="nucleotide sequence ID" value="NZ_CP096983.1"/>
</dbReference>
<dbReference type="PANTHER" id="PTHR41786:SF1">
    <property type="entry name" value="6-HYDROXYMETHYLPTERIN DIPHOSPHOKINASE MPTE-LIKE DOMAIN-CONTAINING PROTEIN"/>
    <property type="match status" value="1"/>
</dbReference>
<accession>A0A1S8L0F9</accession>
<dbReference type="STRING" id="84029.CROST_34600"/>
<dbReference type="PANTHER" id="PTHR41786">
    <property type="entry name" value="MOTILITY ACCESSORY FACTOR MAF"/>
    <property type="match status" value="1"/>
</dbReference>
<name>A0A1S8L0F9_9CLOT</name>
<dbReference type="Pfam" id="PF01973">
    <property type="entry name" value="MptE-like"/>
    <property type="match status" value="1"/>
</dbReference>
<proteinExistence type="predicted"/>
<organism evidence="1 2">
    <name type="scientific">Clostridium felsineum</name>
    <dbReference type="NCBI Taxonomy" id="36839"/>
    <lineage>
        <taxon>Bacteria</taxon>
        <taxon>Bacillati</taxon>
        <taxon>Bacillota</taxon>
        <taxon>Clostridia</taxon>
        <taxon>Eubacteriales</taxon>
        <taxon>Clostridiaceae</taxon>
        <taxon>Clostridium</taxon>
    </lineage>
</organism>
<reference evidence="1 2" key="1">
    <citation type="submission" date="2022-04" db="EMBL/GenBank/DDBJ databases">
        <title>Genome sequence of C. roseum typestrain.</title>
        <authorList>
            <person name="Poehlein A."/>
            <person name="Schoch T."/>
            <person name="Duerre P."/>
            <person name="Daniel R."/>
        </authorList>
    </citation>
    <scope>NUCLEOTIDE SEQUENCE [LARGE SCALE GENOMIC DNA]</scope>
    <source>
        <strain evidence="1 2">DSM 7320</strain>
    </source>
</reference>